<feature type="transmembrane region" description="Helical" evidence="1">
    <location>
        <begin position="46"/>
        <end position="67"/>
    </location>
</feature>
<protein>
    <recommendedName>
        <fullName evidence="4">DUF2232 domain-containing protein</fullName>
    </recommendedName>
</protein>
<sequence length="321" mass="32220">MAPQSILVGILAGLASALLFAGIVTQSVSAVGLSLAAPIPILLASLGWGSASGFVAAFAAAGAVSLFTGTSAGGLMILASTGLSSAVVGHLAGLARPSDDPTRQSTPPLVGPAPVPLDWYPLDRILLAITLSAALGCLFLGWLVGFDPADAAPMLTEALVAQGAAGLDTNEAQIAMLAETVVALVPFVQPAFLVGTLVASLYLAAVIARASGRLQRPRDDVPAGAGLPRASLAVFALALAGSFLDGSAGAIAAVFAGAFACAFTLVGLAGFHLRTRGRPARGLLLFLLYAAIVILTFPLIAFLVYGVFRTARADEAPTSHP</sequence>
<keyword evidence="1" id="KW-1133">Transmembrane helix</keyword>
<proteinExistence type="predicted"/>
<organism evidence="2 3">
    <name type="scientific">Aureimonas populi</name>
    <dbReference type="NCBI Taxonomy" id="1701758"/>
    <lineage>
        <taxon>Bacteria</taxon>
        <taxon>Pseudomonadati</taxon>
        <taxon>Pseudomonadota</taxon>
        <taxon>Alphaproteobacteria</taxon>
        <taxon>Hyphomicrobiales</taxon>
        <taxon>Aurantimonadaceae</taxon>
        <taxon>Aureimonas</taxon>
    </lineage>
</organism>
<feature type="transmembrane region" description="Helical" evidence="1">
    <location>
        <begin position="125"/>
        <end position="145"/>
    </location>
</feature>
<feature type="transmembrane region" description="Helical" evidence="1">
    <location>
        <begin position="187"/>
        <end position="207"/>
    </location>
</feature>
<keyword evidence="1" id="KW-0812">Transmembrane</keyword>
<dbReference type="Proteomes" id="UP001597371">
    <property type="component" value="Unassembled WGS sequence"/>
</dbReference>
<keyword evidence="3" id="KW-1185">Reference proteome</keyword>
<dbReference type="EMBL" id="JBHUIJ010000002">
    <property type="protein sequence ID" value="MFD2236081.1"/>
    <property type="molecule type" value="Genomic_DNA"/>
</dbReference>
<dbReference type="RefSeq" id="WP_209735989.1">
    <property type="nucleotide sequence ID" value="NZ_CP072611.1"/>
</dbReference>
<keyword evidence="1" id="KW-0472">Membrane</keyword>
<gene>
    <name evidence="2" type="ORF">ACFSKQ_01210</name>
</gene>
<evidence type="ECO:0000313" key="2">
    <source>
        <dbReference type="EMBL" id="MFD2236081.1"/>
    </source>
</evidence>
<name>A0ABW5CH68_9HYPH</name>
<reference evidence="3" key="1">
    <citation type="journal article" date="2019" name="Int. J. Syst. Evol. Microbiol.">
        <title>The Global Catalogue of Microorganisms (GCM) 10K type strain sequencing project: providing services to taxonomists for standard genome sequencing and annotation.</title>
        <authorList>
            <consortium name="The Broad Institute Genomics Platform"/>
            <consortium name="The Broad Institute Genome Sequencing Center for Infectious Disease"/>
            <person name="Wu L."/>
            <person name="Ma J."/>
        </authorList>
    </citation>
    <scope>NUCLEOTIDE SEQUENCE [LARGE SCALE GENOMIC DNA]</scope>
    <source>
        <strain evidence="3">ZS-35-S2</strain>
    </source>
</reference>
<evidence type="ECO:0000313" key="3">
    <source>
        <dbReference type="Proteomes" id="UP001597371"/>
    </source>
</evidence>
<feature type="transmembrane region" description="Helical" evidence="1">
    <location>
        <begin position="283"/>
        <end position="308"/>
    </location>
</feature>
<comment type="caution">
    <text evidence="2">The sequence shown here is derived from an EMBL/GenBank/DDBJ whole genome shotgun (WGS) entry which is preliminary data.</text>
</comment>
<evidence type="ECO:0000256" key="1">
    <source>
        <dbReference type="SAM" id="Phobius"/>
    </source>
</evidence>
<accession>A0ABW5CH68</accession>
<evidence type="ECO:0008006" key="4">
    <source>
        <dbReference type="Google" id="ProtNLM"/>
    </source>
</evidence>
<feature type="transmembrane region" description="Helical" evidence="1">
    <location>
        <begin position="250"/>
        <end position="271"/>
    </location>
</feature>